<evidence type="ECO:0000256" key="1">
    <source>
        <dbReference type="ARBA" id="ARBA00004141"/>
    </source>
</evidence>
<keyword evidence="2 8" id="KW-0812">Transmembrane</keyword>
<dbReference type="InterPro" id="IPR000276">
    <property type="entry name" value="GPCR_Rhodpsn"/>
</dbReference>
<evidence type="ECO:0000256" key="5">
    <source>
        <dbReference type="ARBA" id="ARBA00023136"/>
    </source>
</evidence>
<evidence type="ECO:0000256" key="7">
    <source>
        <dbReference type="ARBA" id="ARBA00023224"/>
    </source>
</evidence>
<evidence type="ECO:0000313" key="11">
    <source>
        <dbReference type="EMBL" id="PVD30826.1"/>
    </source>
</evidence>
<sequence length="365" mass="41562">MNTSMAVQDHNASGGNFTFYSQADEDAARQLTVAKDMFYASYMWIFFLLGFPGNIACVATVLRMSTLSTATLYVALLAVVDAIALLLKLVFHQLIVNKVTLGDVGCSLVSFVNITSCYANWVLVLVCLERFLAVSFPLKKGIYFTKRRACVIAAVLFLFIFLIHTHLFFIFVPSGNTCRFGVIWGDAWKWISTLIYCFLPFFFLLVLTTLIVVGLRRYQAARKSLLGCQTQKHSKKDKRNDSWTLEHTISIMMVLAAVVFLVLTLPICVFIIYTGLYREGDNPLEKARRQFVEQLVYFMQDLTHVVNFYLYFLAADKFRSKFKDMISCRPTLDRKRSDTNNSVLHTQYTLANSTENIPMSEIALV</sequence>
<accession>A0A2T7PBN5</accession>
<dbReference type="AlphaFoldDB" id="A0A2T7PBN5"/>
<evidence type="ECO:0000259" key="10">
    <source>
        <dbReference type="PROSITE" id="PS50262"/>
    </source>
</evidence>
<dbReference type="Gene3D" id="1.20.1070.10">
    <property type="entry name" value="Rhodopsin 7-helix transmembrane proteins"/>
    <property type="match status" value="1"/>
</dbReference>
<reference evidence="11 12" key="1">
    <citation type="submission" date="2018-04" db="EMBL/GenBank/DDBJ databases">
        <title>The genome of golden apple snail Pomacea canaliculata provides insight into stress tolerance and invasive adaptation.</title>
        <authorList>
            <person name="Liu C."/>
            <person name="Liu B."/>
            <person name="Ren Y."/>
            <person name="Zhang Y."/>
            <person name="Wang H."/>
            <person name="Li S."/>
            <person name="Jiang F."/>
            <person name="Yin L."/>
            <person name="Zhang G."/>
            <person name="Qian W."/>
            <person name="Fan W."/>
        </authorList>
    </citation>
    <scope>NUCLEOTIDE SEQUENCE [LARGE SCALE GENOMIC DNA]</scope>
    <source>
        <strain evidence="11">SZHN2017</strain>
        <tissue evidence="11">Muscle</tissue>
    </source>
</reference>
<dbReference type="CDD" id="cd00637">
    <property type="entry name" value="7tm_classA_rhodopsin-like"/>
    <property type="match status" value="1"/>
</dbReference>
<comment type="caution">
    <text evidence="11">The sequence shown here is derived from an EMBL/GenBank/DDBJ whole genome shotgun (WGS) entry which is preliminary data.</text>
</comment>
<organism evidence="11 12">
    <name type="scientific">Pomacea canaliculata</name>
    <name type="common">Golden apple snail</name>
    <dbReference type="NCBI Taxonomy" id="400727"/>
    <lineage>
        <taxon>Eukaryota</taxon>
        <taxon>Metazoa</taxon>
        <taxon>Spiralia</taxon>
        <taxon>Lophotrochozoa</taxon>
        <taxon>Mollusca</taxon>
        <taxon>Gastropoda</taxon>
        <taxon>Caenogastropoda</taxon>
        <taxon>Architaenioglossa</taxon>
        <taxon>Ampullarioidea</taxon>
        <taxon>Ampullariidae</taxon>
        <taxon>Pomacea</taxon>
    </lineage>
</organism>
<dbReference type="Pfam" id="PF00001">
    <property type="entry name" value="7tm_1"/>
    <property type="match status" value="1"/>
</dbReference>
<feature type="transmembrane region" description="Helical" evidence="9">
    <location>
        <begin position="249"/>
        <end position="275"/>
    </location>
</feature>
<evidence type="ECO:0000256" key="8">
    <source>
        <dbReference type="RuleBase" id="RU000688"/>
    </source>
</evidence>
<feature type="domain" description="G-protein coupled receptors family 1 profile" evidence="10">
    <location>
        <begin position="53"/>
        <end position="311"/>
    </location>
</feature>
<name>A0A2T7PBN5_POMCA</name>
<feature type="transmembrane region" description="Helical" evidence="9">
    <location>
        <begin position="74"/>
        <end position="96"/>
    </location>
</feature>
<feature type="transmembrane region" description="Helical" evidence="9">
    <location>
        <begin position="108"/>
        <end position="128"/>
    </location>
</feature>
<evidence type="ECO:0000256" key="9">
    <source>
        <dbReference type="SAM" id="Phobius"/>
    </source>
</evidence>
<comment type="similarity">
    <text evidence="8">Belongs to the G-protein coupled receptor 1 family.</text>
</comment>
<dbReference type="PROSITE" id="PS50262">
    <property type="entry name" value="G_PROTEIN_RECEP_F1_2"/>
    <property type="match status" value="1"/>
</dbReference>
<dbReference type="PROSITE" id="PS00237">
    <property type="entry name" value="G_PROTEIN_RECEP_F1_1"/>
    <property type="match status" value="1"/>
</dbReference>
<dbReference type="PANTHER" id="PTHR24243">
    <property type="entry name" value="G-PROTEIN COUPLED RECEPTOR"/>
    <property type="match status" value="1"/>
</dbReference>
<feature type="transmembrane region" description="Helical" evidence="9">
    <location>
        <begin position="42"/>
        <end position="62"/>
    </location>
</feature>
<dbReference type="OrthoDB" id="6068817at2759"/>
<dbReference type="PRINTS" id="PR00237">
    <property type="entry name" value="GPCRRHODOPSN"/>
</dbReference>
<dbReference type="SUPFAM" id="SSF81321">
    <property type="entry name" value="Family A G protein-coupled receptor-like"/>
    <property type="match status" value="1"/>
</dbReference>
<dbReference type="PANTHER" id="PTHR24243:SF230">
    <property type="entry name" value="G-PROTEIN COUPLED RECEPTORS FAMILY 1 PROFILE DOMAIN-CONTAINING PROTEIN"/>
    <property type="match status" value="1"/>
</dbReference>
<dbReference type="GO" id="GO:0004930">
    <property type="term" value="F:G protein-coupled receptor activity"/>
    <property type="evidence" value="ECO:0007669"/>
    <property type="project" value="UniProtKB-KW"/>
</dbReference>
<comment type="subcellular location">
    <subcellularLocation>
        <location evidence="1">Membrane</location>
        <topology evidence="1">Multi-pass membrane protein</topology>
    </subcellularLocation>
</comment>
<dbReference type="GO" id="GO:0005886">
    <property type="term" value="C:plasma membrane"/>
    <property type="evidence" value="ECO:0007669"/>
    <property type="project" value="TreeGrafter"/>
</dbReference>
<evidence type="ECO:0000256" key="2">
    <source>
        <dbReference type="ARBA" id="ARBA00022692"/>
    </source>
</evidence>
<dbReference type="Proteomes" id="UP000245119">
    <property type="component" value="Linkage Group LG5"/>
</dbReference>
<keyword evidence="3 9" id="KW-1133">Transmembrane helix</keyword>
<dbReference type="OMA" id="KTERMIT"/>
<keyword evidence="12" id="KW-1185">Reference proteome</keyword>
<evidence type="ECO:0000256" key="6">
    <source>
        <dbReference type="ARBA" id="ARBA00023170"/>
    </source>
</evidence>
<keyword evidence="7 8" id="KW-0807">Transducer</keyword>
<keyword evidence="4 8" id="KW-0297">G-protein coupled receptor</keyword>
<keyword evidence="5 9" id="KW-0472">Membrane</keyword>
<feature type="transmembrane region" description="Helical" evidence="9">
    <location>
        <begin position="295"/>
        <end position="315"/>
    </location>
</feature>
<evidence type="ECO:0000256" key="3">
    <source>
        <dbReference type="ARBA" id="ARBA00022989"/>
    </source>
</evidence>
<proteinExistence type="inferred from homology"/>
<feature type="transmembrane region" description="Helical" evidence="9">
    <location>
        <begin position="191"/>
        <end position="215"/>
    </location>
</feature>
<evidence type="ECO:0000256" key="4">
    <source>
        <dbReference type="ARBA" id="ARBA00023040"/>
    </source>
</evidence>
<evidence type="ECO:0000313" key="12">
    <source>
        <dbReference type="Proteomes" id="UP000245119"/>
    </source>
</evidence>
<feature type="transmembrane region" description="Helical" evidence="9">
    <location>
        <begin position="149"/>
        <end position="171"/>
    </location>
</feature>
<keyword evidence="6 8" id="KW-0675">Receptor</keyword>
<protein>
    <recommendedName>
        <fullName evidence="10">G-protein coupled receptors family 1 profile domain-containing protein</fullName>
    </recommendedName>
</protein>
<gene>
    <name evidence="11" type="ORF">C0Q70_10101</name>
</gene>
<dbReference type="InterPro" id="IPR017452">
    <property type="entry name" value="GPCR_Rhodpsn_7TM"/>
</dbReference>
<dbReference type="EMBL" id="PZQS01000005">
    <property type="protein sequence ID" value="PVD30826.1"/>
    <property type="molecule type" value="Genomic_DNA"/>
</dbReference>